<evidence type="ECO:0000256" key="1">
    <source>
        <dbReference type="SAM" id="SignalP"/>
    </source>
</evidence>
<dbReference type="Proteomes" id="UP000190037">
    <property type="component" value="Unassembled WGS sequence"/>
</dbReference>
<reference evidence="2 3" key="1">
    <citation type="submission" date="2017-03" db="EMBL/GenBank/DDBJ databases">
        <title>Draft genome sequence of Streptomyces scabrisporus NF3, endophyte isolated from Amphipterygium adstringens.</title>
        <authorList>
            <person name="Vazquez M."/>
            <person name="Ceapa C.D."/>
            <person name="Rodriguez Luna D."/>
            <person name="Sanchez Esquivel S."/>
        </authorList>
    </citation>
    <scope>NUCLEOTIDE SEQUENCE [LARGE SCALE GENOMIC DNA]</scope>
    <source>
        <strain evidence="2 3">NF3</strain>
    </source>
</reference>
<organism evidence="2 3">
    <name type="scientific">Embleya scabrispora</name>
    <dbReference type="NCBI Taxonomy" id="159449"/>
    <lineage>
        <taxon>Bacteria</taxon>
        <taxon>Bacillati</taxon>
        <taxon>Actinomycetota</taxon>
        <taxon>Actinomycetes</taxon>
        <taxon>Kitasatosporales</taxon>
        <taxon>Streptomycetaceae</taxon>
        <taxon>Embleya</taxon>
    </lineage>
</organism>
<keyword evidence="1" id="KW-0732">Signal</keyword>
<accession>A0A1T3NXF8</accession>
<feature type="signal peptide" evidence="1">
    <location>
        <begin position="1"/>
        <end position="27"/>
    </location>
</feature>
<feature type="chain" id="PRO_5012029606" evidence="1">
    <location>
        <begin position="28"/>
        <end position="140"/>
    </location>
</feature>
<evidence type="ECO:0000313" key="3">
    <source>
        <dbReference type="Proteomes" id="UP000190037"/>
    </source>
</evidence>
<gene>
    <name evidence="2" type="ORF">B4N89_10695</name>
</gene>
<protein>
    <submittedName>
        <fullName evidence="2">Uncharacterized protein</fullName>
    </submittedName>
</protein>
<comment type="caution">
    <text evidence="2">The sequence shown here is derived from an EMBL/GenBank/DDBJ whole genome shotgun (WGS) entry which is preliminary data.</text>
</comment>
<evidence type="ECO:0000313" key="2">
    <source>
        <dbReference type="EMBL" id="OPC81351.1"/>
    </source>
</evidence>
<dbReference type="RefSeq" id="WP_078975651.1">
    <property type="nucleotide sequence ID" value="NZ_MWQN01000001.1"/>
</dbReference>
<proteinExistence type="predicted"/>
<keyword evidence="3" id="KW-1185">Reference proteome</keyword>
<dbReference type="EMBL" id="MWQN01000001">
    <property type="protein sequence ID" value="OPC81351.1"/>
    <property type="molecule type" value="Genomic_DNA"/>
</dbReference>
<name>A0A1T3NXF8_9ACTN</name>
<dbReference type="OrthoDB" id="3479263at2"/>
<sequence>MRIPRIFTTALVGAAIAVTLGTGPAGATGPRAVPAGAEANSATALKECGVRAHDGRLWCGNRGEAPVRREPYHESDFIGELFTTFSWFDCWATGGLHGGGNTTWYHTTPDWGDPGYIPGDWVFTPSWFDADPSRYGLRHC</sequence>
<dbReference type="AlphaFoldDB" id="A0A1T3NXF8"/>